<sequence length="53" mass="5957">MVVAGCASKTPSDTDNICKIFSEKRSWYPDAHKASRRWGTDISVMMAIIHQES</sequence>
<name>A0A382N1F4_9ZZZZ</name>
<evidence type="ECO:0000313" key="2">
    <source>
        <dbReference type="EMBL" id="SVC54195.1"/>
    </source>
</evidence>
<feature type="non-terminal residue" evidence="2">
    <location>
        <position position="53"/>
    </location>
</feature>
<dbReference type="AlphaFoldDB" id="A0A382N1F4"/>
<dbReference type="SUPFAM" id="SSF53955">
    <property type="entry name" value="Lysozyme-like"/>
    <property type="match status" value="1"/>
</dbReference>
<evidence type="ECO:0000259" key="1">
    <source>
        <dbReference type="Pfam" id="PF19489"/>
    </source>
</evidence>
<dbReference type="InterPro" id="IPR045795">
    <property type="entry name" value="SLT_4"/>
</dbReference>
<dbReference type="EMBL" id="UINC01096917">
    <property type="protein sequence ID" value="SVC54195.1"/>
    <property type="molecule type" value="Genomic_DNA"/>
</dbReference>
<dbReference type="InterPro" id="IPR023346">
    <property type="entry name" value="Lysozyme-like_dom_sf"/>
</dbReference>
<organism evidence="2">
    <name type="scientific">marine metagenome</name>
    <dbReference type="NCBI Taxonomy" id="408172"/>
    <lineage>
        <taxon>unclassified sequences</taxon>
        <taxon>metagenomes</taxon>
        <taxon>ecological metagenomes</taxon>
    </lineage>
</organism>
<proteinExistence type="predicted"/>
<gene>
    <name evidence="2" type="ORF">METZ01_LOCUS307049</name>
</gene>
<protein>
    <recommendedName>
        <fullName evidence="1">Transglycosylase SLT domain-containing protein</fullName>
    </recommendedName>
</protein>
<feature type="domain" description="Transglycosylase SLT" evidence="1">
    <location>
        <begin position="2"/>
        <end position="53"/>
    </location>
</feature>
<dbReference type="Pfam" id="PF19489">
    <property type="entry name" value="SLT_4"/>
    <property type="match status" value="1"/>
</dbReference>
<reference evidence="2" key="1">
    <citation type="submission" date="2018-05" db="EMBL/GenBank/DDBJ databases">
        <authorList>
            <person name="Lanie J.A."/>
            <person name="Ng W.-L."/>
            <person name="Kazmierczak K.M."/>
            <person name="Andrzejewski T.M."/>
            <person name="Davidsen T.M."/>
            <person name="Wayne K.J."/>
            <person name="Tettelin H."/>
            <person name="Glass J.I."/>
            <person name="Rusch D."/>
            <person name="Podicherti R."/>
            <person name="Tsui H.-C.T."/>
            <person name="Winkler M.E."/>
        </authorList>
    </citation>
    <scope>NUCLEOTIDE SEQUENCE</scope>
</reference>
<accession>A0A382N1F4</accession>